<feature type="region of interest" description="Disordered" evidence="1">
    <location>
        <begin position="603"/>
        <end position="664"/>
    </location>
</feature>
<organism evidence="2 3">
    <name type="scientific">Botryotinia convoluta</name>
    <dbReference type="NCBI Taxonomy" id="54673"/>
    <lineage>
        <taxon>Eukaryota</taxon>
        <taxon>Fungi</taxon>
        <taxon>Dikarya</taxon>
        <taxon>Ascomycota</taxon>
        <taxon>Pezizomycotina</taxon>
        <taxon>Leotiomycetes</taxon>
        <taxon>Helotiales</taxon>
        <taxon>Sclerotiniaceae</taxon>
        <taxon>Botryotinia</taxon>
    </lineage>
</organism>
<reference evidence="2 3" key="1">
    <citation type="submission" date="2017-12" db="EMBL/GenBank/DDBJ databases">
        <title>Comparative genomics of Botrytis spp.</title>
        <authorList>
            <person name="Valero-Jimenez C.A."/>
            <person name="Tapia P."/>
            <person name="Veloso J."/>
            <person name="Silva-Moreno E."/>
            <person name="Staats M."/>
            <person name="Valdes J.H."/>
            <person name="Van Kan J.A.L."/>
        </authorList>
    </citation>
    <scope>NUCLEOTIDE SEQUENCE [LARGE SCALE GENOMIC DNA]</scope>
    <source>
        <strain evidence="2 3">MUCL11595</strain>
    </source>
</reference>
<accession>A0A4Z1IJM0</accession>
<protein>
    <recommendedName>
        <fullName evidence="4">Ubiquitin-like domain-containing protein</fullName>
    </recommendedName>
</protein>
<keyword evidence="3" id="KW-1185">Reference proteome</keyword>
<dbReference type="CDD" id="cd17039">
    <property type="entry name" value="Ubl_ubiquitin_like"/>
    <property type="match status" value="1"/>
</dbReference>
<proteinExistence type="predicted"/>
<feature type="region of interest" description="Disordered" evidence="1">
    <location>
        <begin position="221"/>
        <end position="246"/>
    </location>
</feature>
<sequence length="810" mass="89906">MAYNAFQSTGLSDDDEDDSTFVNETYRPCKILYVMTSTGVHSLRNIGPNYRILLVKSRFIASLLKRGVIPHYGHDCALSYGGRELADNETLESCRIGDEATVNAVVWEQNPNSPGFSGHAINSSLRIRHEDEQNTKQPKCGRSSLYLAEEDGFEDQVLWRAPASKKQKSVRFVHQDDVIPHPTTFSRSLLPSQDPSPEHYIMSGVLEPTDRPLEFHDSLVRDCPPRGLQRRQPLGELSGPIMPQMPLRSPTFYSNSARGPEIPIRASYDAFGYPITPRDASRRDLHRNYNLLRHPDRTPHSRMEYGSSSTVVRFNPKIQNEQSLTSHSFPTVRNTVYVRPPGTGPTSGFLPPSSFLGSLNPVHVTTTLPSNPYQPLFPPTSQETPSFKPKSPTRQTPSFKEPLASYAPLPSDSPSISKLFIHRYLLSQPSDSSSRPILESSPTSTSPHQPSKPYFLRSTPSSTLQSLNSYFSTPSPSPQPFQSPSALQTLNSYFSNTSPPPPKYPPSPTPSHNPSNFPQPVKQNSMGFDYFKAARSKGSSSLPKLHPLNSPLPLPPPPPPPHITVESSSATFFPYGGQPSSYIQWDELTSLSPSPKADYLQFDRFSKPALKSKPQPKAPGRYPPPPPLSRPTRSPYFHIPSPSRPPSLNREEKQKQSQLPRIPSFYDYHPLPSKSFSDPLAASSLPTPEPTPPLTSTKPPKKTSPNHPATNSTTSKQSYYSSHSPLPTRSSLKGAIAVPSLAHEMLPEDFLAYRTVRQLIELQGWEMSQGEWRSVREVLKRCKNGENGARGNIEVLAKGVVELENGVETS</sequence>
<gene>
    <name evidence="2" type="ORF">BCON_0026g00490</name>
</gene>
<evidence type="ECO:0000256" key="1">
    <source>
        <dbReference type="SAM" id="MobiDB-lite"/>
    </source>
</evidence>
<evidence type="ECO:0000313" key="2">
    <source>
        <dbReference type="EMBL" id="TGO61605.1"/>
    </source>
</evidence>
<feature type="region of interest" description="Disordered" evidence="1">
    <location>
        <begin position="430"/>
        <end position="524"/>
    </location>
</feature>
<dbReference type="AlphaFoldDB" id="A0A4Z1IJM0"/>
<evidence type="ECO:0008006" key="4">
    <source>
        <dbReference type="Google" id="ProtNLM"/>
    </source>
</evidence>
<dbReference type="Proteomes" id="UP000297527">
    <property type="component" value="Unassembled WGS sequence"/>
</dbReference>
<feature type="region of interest" description="Disordered" evidence="1">
    <location>
        <begin position="366"/>
        <end position="407"/>
    </location>
</feature>
<feature type="compositionally biased region" description="Polar residues" evidence="1">
    <location>
        <begin position="706"/>
        <end position="728"/>
    </location>
</feature>
<name>A0A4Z1IJM0_9HELO</name>
<feature type="region of interest" description="Disordered" evidence="1">
    <location>
        <begin position="677"/>
        <end position="728"/>
    </location>
</feature>
<evidence type="ECO:0000313" key="3">
    <source>
        <dbReference type="Proteomes" id="UP000297527"/>
    </source>
</evidence>
<feature type="compositionally biased region" description="Polar residues" evidence="1">
    <location>
        <begin position="366"/>
        <end position="385"/>
    </location>
</feature>
<comment type="caution">
    <text evidence="2">The sequence shown here is derived from an EMBL/GenBank/DDBJ whole genome shotgun (WGS) entry which is preliminary data.</text>
</comment>
<dbReference type="InterPro" id="IPR029071">
    <property type="entry name" value="Ubiquitin-like_domsf"/>
</dbReference>
<feature type="compositionally biased region" description="Pro residues" evidence="1">
    <location>
        <begin position="498"/>
        <end position="511"/>
    </location>
</feature>
<feature type="compositionally biased region" description="Low complexity" evidence="1">
    <location>
        <begin position="539"/>
        <end position="549"/>
    </location>
</feature>
<dbReference type="OrthoDB" id="3548282at2759"/>
<feature type="compositionally biased region" description="Polar residues" evidence="1">
    <location>
        <begin position="458"/>
        <end position="470"/>
    </location>
</feature>
<dbReference type="EMBL" id="PQXN01000026">
    <property type="protein sequence ID" value="TGO61605.1"/>
    <property type="molecule type" value="Genomic_DNA"/>
</dbReference>
<dbReference type="SUPFAM" id="SSF54236">
    <property type="entry name" value="Ubiquitin-like"/>
    <property type="match status" value="1"/>
</dbReference>
<feature type="compositionally biased region" description="Pro residues" evidence="1">
    <location>
        <begin position="550"/>
        <end position="562"/>
    </location>
</feature>
<feature type="region of interest" description="Disordered" evidence="1">
    <location>
        <begin position="538"/>
        <end position="570"/>
    </location>
</feature>
<feature type="compositionally biased region" description="Low complexity" evidence="1">
    <location>
        <begin position="440"/>
        <end position="453"/>
    </location>
</feature>